<accession>A0A914YXH9</accession>
<proteinExistence type="predicted"/>
<name>A0A914YXH9_9BILA</name>
<dbReference type="AlphaFoldDB" id="A0A914YXH9"/>
<organism evidence="1 2">
    <name type="scientific">Panagrolaimus superbus</name>
    <dbReference type="NCBI Taxonomy" id="310955"/>
    <lineage>
        <taxon>Eukaryota</taxon>
        <taxon>Metazoa</taxon>
        <taxon>Ecdysozoa</taxon>
        <taxon>Nematoda</taxon>
        <taxon>Chromadorea</taxon>
        <taxon>Rhabditida</taxon>
        <taxon>Tylenchina</taxon>
        <taxon>Panagrolaimomorpha</taxon>
        <taxon>Panagrolaimoidea</taxon>
        <taxon>Panagrolaimidae</taxon>
        <taxon>Panagrolaimus</taxon>
    </lineage>
</organism>
<protein>
    <submittedName>
        <fullName evidence="2">Uncharacterized protein</fullName>
    </submittedName>
</protein>
<dbReference type="WBParaSite" id="PSU_v2.g4813.t1">
    <property type="protein sequence ID" value="PSU_v2.g4813.t1"/>
    <property type="gene ID" value="PSU_v2.g4813"/>
</dbReference>
<reference evidence="2" key="1">
    <citation type="submission" date="2022-11" db="UniProtKB">
        <authorList>
            <consortium name="WormBaseParasite"/>
        </authorList>
    </citation>
    <scope>IDENTIFICATION</scope>
</reference>
<evidence type="ECO:0000313" key="2">
    <source>
        <dbReference type="WBParaSite" id="PSU_v2.g4813.t1"/>
    </source>
</evidence>
<keyword evidence="1" id="KW-1185">Reference proteome</keyword>
<evidence type="ECO:0000313" key="1">
    <source>
        <dbReference type="Proteomes" id="UP000887577"/>
    </source>
</evidence>
<sequence>MNEINQMKLSKARQSLNEAETVRSIVKSLRENSLKHQLTTTARVEREQRQRAQEAVLARGRRGATDGKDLARVKLRKVLMMVRVVNAFRQFADRICSLTPISVIRSHTASPDLSSTQLNNNNNNNGAENITAFPCMKRKK</sequence>
<dbReference type="Proteomes" id="UP000887577">
    <property type="component" value="Unplaced"/>
</dbReference>